<dbReference type="GeneID" id="107013274"/>
<evidence type="ECO:0000313" key="2">
    <source>
        <dbReference type="Proteomes" id="UP000694930"/>
    </source>
</evidence>
<reference evidence="2" key="1">
    <citation type="journal article" date="2014" name="Nat. Genet.">
        <title>The genome of the stress-tolerant wild tomato species Solanum pennellii.</title>
        <authorList>
            <person name="Bolger A."/>
            <person name="Scossa F."/>
            <person name="Bolger M.E."/>
            <person name="Lanz C."/>
            <person name="Maumus F."/>
            <person name="Tohge T."/>
            <person name="Quesneville H."/>
            <person name="Alseekh S."/>
            <person name="Sorensen I."/>
            <person name="Lichtenstein G."/>
            <person name="Fich E.A."/>
            <person name="Conte M."/>
            <person name="Keller H."/>
            <person name="Schneeberger K."/>
            <person name="Schwacke R."/>
            <person name="Ofner I."/>
            <person name="Vrebalov J."/>
            <person name="Xu Y."/>
            <person name="Osorio S."/>
            <person name="Aflitos S.A."/>
            <person name="Schijlen E."/>
            <person name="Jimenez-Gomez J.M."/>
            <person name="Ryngajllo M."/>
            <person name="Kimura S."/>
            <person name="Kumar R."/>
            <person name="Koenig D."/>
            <person name="Headland L.R."/>
            <person name="Maloof J.N."/>
            <person name="Sinha N."/>
            <person name="van Ham R.C."/>
            <person name="Lankhorst R.K."/>
            <person name="Mao L."/>
            <person name="Vogel A."/>
            <person name="Arsova B."/>
            <person name="Panstruga R."/>
            <person name="Fei Z."/>
            <person name="Rose J.K."/>
            <person name="Zamir D."/>
            <person name="Carrari F."/>
            <person name="Giovannoni J.J."/>
            <person name="Weigel D."/>
            <person name="Usadel B."/>
            <person name="Fernie A.R."/>
        </authorList>
    </citation>
    <scope>NUCLEOTIDE SEQUENCE [LARGE SCALE GENOMIC DNA]</scope>
    <source>
        <strain evidence="2">cv. LA0716</strain>
    </source>
</reference>
<reference evidence="3" key="2">
    <citation type="submission" date="2025-08" db="UniProtKB">
        <authorList>
            <consortium name="RefSeq"/>
        </authorList>
    </citation>
    <scope>IDENTIFICATION</scope>
</reference>
<sequence>MDALMVRVEECENIQGSNVPMTALKANVIGLSKDVDELKSTDLSMLFRTMEIPKMWNTDIPFYYEVSAATTVGDDARVNEGDVESEVETYEKQLGVRDEAVFYDLVDTTAQASLRDISMIGSSGVKDANMPGTDAETEGVADMQTLTQS</sequence>
<organism evidence="2 3">
    <name type="scientific">Solanum pennellii</name>
    <name type="common">Tomato</name>
    <name type="synonym">Lycopersicon pennellii</name>
    <dbReference type="NCBI Taxonomy" id="28526"/>
    <lineage>
        <taxon>Eukaryota</taxon>
        <taxon>Viridiplantae</taxon>
        <taxon>Streptophyta</taxon>
        <taxon>Embryophyta</taxon>
        <taxon>Tracheophyta</taxon>
        <taxon>Spermatophyta</taxon>
        <taxon>Magnoliopsida</taxon>
        <taxon>eudicotyledons</taxon>
        <taxon>Gunneridae</taxon>
        <taxon>Pentapetalae</taxon>
        <taxon>asterids</taxon>
        <taxon>lamiids</taxon>
        <taxon>Solanales</taxon>
        <taxon>Solanaceae</taxon>
        <taxon>Solanoideae</taxon>
        <taxon>Solaneae</taxon>
        <taxon>Solanum</taxon>
        <taxon>Solanum subgen. Lycopersicon</taxon>
    </lineage>
</organism>
<evidence type="ECO:0000256" key="1">
    <source>
        <dbReference type="SAM" id="MobiDB-lite"/>
    </source>
</evidence>
<accession>A0ABM1GBK3</accession>
<protein>
    <submittedName>
        <fullName evidence="3">Uncharacterized protein LOC107013274</fullName>
    </submittedName>
</protein>
<keyword evidence="2" id="KW-1185">Reference proteome</keyword>
<dbReference type="Proteomes" id="UP000694930">
    <property type="component" value="Chromosome 3"/>
</dbReference>
<dbReference type="RefSeq" id="XP_015068713.1">
    <property type="nucleotide sequence ID" value="XM_015213227.1"/>
</dbReference>
<gene>
    <name evidence="3" type="primary">LOC107013274</name>
</gene>
<name>A0ABM1GBK3_SOLPN</name>
<proteinExistence type="predicted"/>
<feature type="region of interest" description="Disordered" evidence="1">
    <location>
        <begin position="128"/>
        <end position="149"/>
    </location>
</feature>
<evidence type="ECO:0000313" key="3">
    <source>
        <dbReference type="RefSeq" id="XP_015068713.1"/>
    </source>
</evidence>